<comment type="caution">
    <text evidence="2">The sequence shown here is derived from an EMBL/GenBank/DDBJ whole genome shotgun (WGS) entry which is preliminary data.</text>
</comment>
<dbReference type="PANTHER" id="PTHR11373:SF4">
    <property type="entry name" value="DEOXYNUCLEOSIDE TRIPHOSPHATE TRIPHOSPHOHYDROLASE SAMHD1"/>
    <property type="match status" value="1"/>
</dbReference>
<dbReference type="AlphaFoldDB" id="A0A069SJC8"/>
<dbReference type="PATRIC" id="fig|1339352.3.peg.1687"/>
<dbReference type="PROSITE" id="PS51831">
    <property type="entry name" value="HD"/>
    <property type="match status" value="1"/>
</dbReference>
<dbReference type="InterPro" id="IPR003607">
    <property type="entry name" value="HD/PDEase_dom"/>
</dbReference>
<dbReference type="Gene3D" id="1.10.3210.10">
    <property type="entry name" value="Hypothetical protein af1432"/>
    <property type="match status" value="1"/>
</dbReference>
<dbReference type="GO" id="GO:0008832">
    <property type="term" value="F:dGTPase activity"/>
    <property type="evidence" value="ECO:0007669"/>
    <property type="project" value="TreeGrafter"/>
</dbReference>
<sequence>MSDRKIINDPVFGFINIPKGLLYDIVCHPLLQRLTRIKQLGLSSAVYPGAQHTRFQHSLGAFHLMSETIKHLTAKGNFIFDSEAEAVQAAILLHDIGHGPFSHVLENTLAGGVSHEEISLMLMERMNKDMKGQLNLAIQIFKDEYPKKFLHQLVSGQLDMDRLDYLRRDSFYTGVSEGNIGSARIIKMLDVKDDHLVVESKGIYSIENFLMSRRLMYWQVYLHKTSVASEKMLVNTLTRAKELALRGVELFASPALRFFLYHPIDKKEFYNSPDCIENFIQLDDNDIWTALKVWSNHSDVVLSTLSRGMINRKLFKVEVTSSSITKARKEEILSRISKRLNINKKEAKYFLSISSIENNMYKKEDDSIEIIYKDGSTRDIAKASDMLNISLLSRKVKKYYICYLRSENDGH</sequence>
<dbReference type="RefSeq" id="WP_011964621.1">
    <property type="nucleotide sequence ID" value="NZ_JNHM01000020.1"/>
</dbReference>
<evidence type="ECO:0000259" key="1">
    <source>
        <dbReference type="PROSITE" id="PS51831"/>
    </source>
</evidence>
<dbReference type="Pfam" id="PF19276">
    <property type="entry name" value="HD_assoc_2"/>
    <property type="match status" value="1"/>
</dbReference>
<dbReference type="Pfam" id="PF01966">
    <property type="entry name" value="HD"/>
    <property type="match status" value="1"/>
</dbReference>
<organism evidence="2 3">
    <name type="scientific">Phocaeicola vulgatus str. 3975 RP4</name>
    <dbReference type="NCBI Taxonomy" id="1339352"/>
    <lineage>
        <taxon>Bacteria</taxon>
        <taxon>Pseudomonadati</taxon>
        <taxon>Bacteroidota</taxon>
        <taxon>Bacteroidia</taxon>
        <taxon>Bacteroidales</taxon>
        <taxon>Bacteroidaceae</taxon>
        <taxon>Phocaeicola</taxon>
    </lineage>
</organism>
<dbReference type="SUPFAM" id="SSF109604">
    <property type="entry name" value="HD-domain/PDEase-like"/>
    <property type="match status" value="1"/>
</dbReference>
<gene>
    <name evidence="2" type="ORF">M099_1738</name>
</gene>
<evidence type="ECO:0000313" key="3">
    <source>
        <dbReference type="Proteomes" id="UP000027661"/>
    </source>
</evidence>
<dbReference type="FunFam" id="1.10.3210.10:FF:000021">
    <property type="entry name" value="HD domain-containing protein"/>
    <property type="match status" value="1"/>
</dbReference>
<dbReference type="EMBL" id="JNHM01000020">
    <property type="protein sequence ID" value="KDS54640.1"/>
    <property type="molecule type" value="Genomic_DNA"/>
</dbReference>
<proteinExistence type="predicted"/>
<protein>
    <submittedName>
        <fullName evidence="2">Phosphohydrolase</fullName>
    </submittedName>
</protein>
<dbReference type="GO" id="GO:0006203">
    <property type="term" value="P:dGTP catabolic process"/>
    <property type="evidence" value="ECO:0007669"/>
    <property type="project" value="TreeGrafter"/>
</dbReference>
<evidence type="ECO:0000313" key="2">
    <source>
        <dbReference type="EMBL" id="KDS54640.1"/>
    </source>
</evidence>
<accession>A0A069SJC8</accession>
<name>A0A069SJC8_PHOVU</name>
<dbReference type="InterPro" id="IPR006674">
    <property type="entry name" value="HD_domain"/>
</dbReference>
<dbReference type="InterPro" id="IPR045509">
    <property type="entry name" value="HD_assoc_2"/>
</dbReference>
<dbReference type="InterPro" id="IPR050135">
    <property type="entry name" value="dGTPase-like"/>
</dbReference>
<dbReference type="CDD" id="cd00077">
    <property type="entry name" value="HDc"/>
    <property type="match status" value="1"/>
</dbReference>
<dbReference type="PANTHER" id="PTHR11373">
    <property type="entry name" value="DEOXYNUCLEOSIDE TRIPHOSPHATE TRIPHOSPHOHYDROLASE"/>
    <property type="match status" value="1"/>
</dbReference>
<dbReference type="SMART" id="SM00471">
    <property type="entry name" value="HDc"/>
    <property type="match status" value="1"/>
</dbReference>
<dbReference type="Proteomes" id="UP000027661">
    <property type="component" value="Unassembled WGS sequence"/>
</dbReference>
<feature type="domain" description="HD" evidence="1">
    <location>
        <begin position="54"/>
        <end position="166"/>
    </location>
</feature>
<reference evidence="2 3" key="1">
    <citation type="submission" date="2014-04" db="EMBL/GenBank/DDBJ databases">
        <authorList>
            <person name="Sears C."/>
            <person name="Carroll K."/>
            <person name="Sack B.R."/>
            <person name="Qadri F."/>
            <person name="Myers L.L."/>
            <person name="Chung G.-T."/>
            <person name="Escheverria P."/>
            <person name="Fraser C.M."/>
            <person name="Sadzewicz L."/>
            <person name="Shefchek K.A."/>
            <person name="Tallon L."/>
            <person name="Das S.P."/>
            <person name="Daugherty S."/>
            <person name="Mongodin E.F."/>
        </authorList>
    </citation>
    <scope>NUCLEOTIDE SEQUENCE [LARGE SCALE GENOMIC DNA]</scope>
    <source>
        <strain evidence="2 3">3975 RP4</strain>
    </source>
</reference>
<dbReference type="GeneID" id="5301066"/>
<keyword evidence="2" id="KW-0378">Hydrolase</keyword>